<evidence type="ECO:0000256" key="6">
    <source>
        <dbReference type="SAM" id="Phobius"/>
    </source>
</evidence>
<feature type="transmembrane region" description="Helical" evidence="6">
    <location>
        <begin position="302"/>
        <end position="333"/>
    </location>
</feature>
<keyword evidence="3 6" id="KW-0812">Transmembrane</keyword>
<keyword evidence="8" id="KW-1185">Reference proteome</keyword>
<comment type="caution">
    <text evidence="7">The sequence shown here is derived from an EMBL/GenBank/DDBJ whole genome shotgun (WGS) entry which is preliminary data.</text>
</comment>
<accession>A0A934LYD2</accession>
<dbReference type="EMBL" id="JAEIJD010000004">
    <property type="protein sequence ID" value="MBI6629637.1"/>
    <property type="molecule type" value="Genomic_DNA"/>
</dbReference>
<proteinExistence type="inferred from homology"/>
<dbReference type="AlphaFoldDB" id="A0A934LYD2"/>
<feature type="transmembrane region" description="Helical" evidence="6">
    <location>
        <begin position="141"/>
        <end position="167"/>
    </location>
</feature>
<dbReference type="InterPro" id="IPR002549">
    <property type="entry name" value="AI-2E-like"/>
</dbReference>
<organism evidence="7 8">
    <name type="scientific">Pontibaca salina</name>
    <dbReference type="NCBI Taxonomy" id="2795731"/>
    <lineage>
        <taxon>Bacteria</taxon>
        <taxon>Pseudomonadati</taxon>
        <taxon>Pseudomonadota</taxon>
        <taxon>Alphaproteobacteria</taxon>
        <taxon>Rhodobacterales</taxon>
        <taxon>Roseobacteraceae</taxon>
        <taxon>Pontibaca</taxon>
    </lineage>
</organism>
<protein>
    <submittedName>
        <fullName evidence="7">AI-2E family transporter</fullName>
    </submittedName>
</protein>
<reference evidence="7" key="1">
    <citation type="submission" date="2020-12" db="EMBL/GenBank/DDBJ databases">
        <title>Pontibaca salina gen. nov., sp. nov., isolated from marine sediment.</title>
        <authorList>
            <person name="Bo J."/>
            <person name="Wang S."/>
            <person name="Song X."/>
            <person name="Du Z."/>
        </authorList>
    </citation>
    <scope>NUCLEOTIDE SEQUENCE</scope>
    <source>
        <strain evidence="7">S1109L</strain>
    </source>
</reference>
<keyword evidence="5 6" id="KW-0472">Membrane</keyword>
<evidence type="ECO:0000256" key="4">
    <source>
        <dbReference type="ARBA" id="ARBA00022989"/>
    </source>
</evidence>
<dbReference type="GO" id="GO:0055085">
    <property type="term" value="P:transmembrane transport"/>
    <property type="evidence" value="ECO:0007669"/>
    <property type="project" value="TreeGrafter"/>
</dbReference>
<evidence type="ECO:0000256" key="3">
    <source>
        <dbReference type="ARBA" id="ARBA00022692"/>
    </source>
</evidence>
<dbReference type="PANTHER" id="PTHR21716:SF64">
    <property type="entry name" value="AI-2 TRANSPORT PROTEIN TQSA"/>
    <property type="match status" value="1"/>
</dbReference>
<dbReference type="RefSeq" id="WP_198685663.1">
    <property type="nucleotide sequence ID" value="NZ_JAEIJD010000004.1"/>
</dbReference>
<dbReference type="PANTHER" id="PTHR21716">
    <property type="entry name" value="TRANSMEMBRANE PROTEIN"/>
    <property type="match status" value="1"/>
</dbReference>
<comment type="similarity">
    <text evidence="2">Belongs to the autoinducer-2 exporter (AI-2E) (TC 2.A.86) family.</text>
</comment>
<comment type="subcellular location">
    <subcellularLocation>
        <location evidence="1">Membrane</location>
        <topology evidence="1">Multi-pass membrane protein</topology>
    </subcellularLocation>
</comment>
<evidence type="ECO:0000313" key="7">
    <source>
        <dbReference type="EMBL" id="MBI6629637.1"/>
    </source>
</evidence>
<keyword evidence="4 6" id="KW-1133">Transmembrane helix</keyword>
<dbReference type="GO" id="GO:0016020">
    <property type="term" value="C:membrane"/>
    <property type="evidence" value="ECO:0007669"/>
    <property type="project" value="UniProtKB-SubCell"/>
</dbReference>
<name>A0A934LYD2_9RHOB</name>
<feature type="transmembrane region" description="Helical" evidence="6">
    <location>
        <begin position="230"/>
        <end position="259"/>
    </location>
</feature>
<gene>
    <name evidence="7" type="ORF">JAO82_07035</name>
</gene>
<feature type="transmembrane region" description="Helical" evidence="6">
    <location>
        <begin position="55"/>
        <end position="80"/>
    </location>
</feature>
<feature type="transmembrane region" description="Helical" evidence="6">
    <location>
        <begin position="266"/>
        <end position="282"/>
    </location>
</feature>
<dbReference type="Pfam" id="PF01594">
    <property type="entry name" value="AI-2E_transport"/>
    <property type="match status" value="1"/>
</dbReference>
<feature type="transmembrane region" description="Helical" evidence="6">
    <location>
        <begin position="12"/>
        <end position="43"/>
    </location>
</feature>
<sequence>MSLSAGDQLKYWGIAALVFAIVLWFLGHVLLPFVLGMAIAYFLDPLADRLQRWGLSRGAATAVITAGAVLIFILAALLVIPSLVSQTVDLIDLVPVLVNRLQEFLAQHFPNALDEGSPARNALASLGQAIKERGPALFEKLLGSVGSVINVIVLLVIVPVVAVYMLLDWDRMTARIDKLLPRDHAPVVRRLARDIDSSLAGFIRGMGTVCLILGTYYAVALMALGLQFGLVVGFVAGILTFIPYLGAMIGGALAIGLALFQFWGDWGWVAAVTGVFLLGQFAEGNFLTPKLVGNSVGLHPVWLILALSVFGALFGFVGMLVAVPLMAAIGVIARFAIDQYLKSSLYGGVSGSATNLVHGAQERDQP</sequence>
<evidence type="ECO:0000256" key="1">
    <source>
        <dbReference type="ARBA" id="ARBA00004141"/>
    </source>
</evidence>
<evidence type="ECO:0000256" key="2">
    <source>
        <dbReference type="ARBA" id="ARBA00009773"/>
    </source>
</evidence>
<feature type="transmembrane region" description="Helical" evidence="6">
    <location>
        <begin position="199"/>
        <end position="224"/>
    </location>
</feature>
<dbReference type="Proteomes" id="UP000613255">
    <property type="component" value="Unassembled WGS sequence"/>
</dbReference>
<evidence type="ECO:0000313" key="8">
    <source>
        <dbReference type="Proteomes" id="UP000613255"/>
    </source>
</evidence>
<evidence type="ECO:0000256" key="5">
    <source>
        <dbReference type="ARBA" id="ARBA00023136"/>
    </source>
</evidence>